<dbReference type="InterPro" id="IPR032675">
    <property type="entry name" value="LRR_dom_sf"/>
</dbReference>
<protein>
    <recommendedName>
        <fullName evidence="2">F-box domain-containing protein</fullName>
    </recommendedName>
</protein>
<feature type="domain" description="F-box" evidence="2">
    <location>
        <begin position="8"/>
        <end position="45"/>
    </location>
</feature>
<feature type="coiled-coil region" evidence="1">
    <location>
        <begin position="502"/>
        <end position="529"/>
    </location>
</feature>
<keyword evidence="1" id="KW-0175">Coiled coil</keyword>
<dbReference type="SUPFAM" id="SSF52047">
    <property type="entry name" value="RNI-like"/>
    <property type="match status" value="1"/>
</dbReference>
<dbReference type="SUPFAM" id="SSF81383">
    <property type="entry name" value="F-box domain"/>
    <property type="match status" value="1"/>
</dbReference>
<evidence type="ECO:0000313" key="3">
    <source>
        <dbReference type="EMBL" id="KAK7442032.1"/>
    </source>
</evidence>
<dbReference type="Proteomes" id="UP001498398">
    <property type="component" value="Unassembled WGS sequence"/>
</dbReference>
<dbReference type="InterPro" id="IPR036047">
    <property type="entry name" value="F-box-like_dom_sf"/>
</dbReference>
<comment type="caution">
    <text evidence="3">The sequence shown here is derived from an EMBL/GenBank/DDBJ whole genome shotgun (WGS) entry which is preliminary data.</text>
</comment>
<keyword evidence="4" id="KW-1185">Reference proteome</keyword>
<evidence type="ECO:0000259" key="2">
    <source>
        <dbReference type="Pfam" id="PF12937"/>
    </source>
</evidence>
<accession>A0ABR1IXH0</accession>
<evidence type="ECO:0000256" key="1">
    <source>
        <dbReference type="SAM" id="Coils"/>
    </source>
</evidence>
<dbReference type="Gene3D" id="3.80.10.10">
    <property type="entry name" value="Ribonuclease Inhibitor"/>
    <property type="match status" value="1"/>
</dbReference>
<dbReference type="Pfam" id="PF12937">
    <property type="entry name" value="F-box-like"/>
    <property type="match status" value="1"/>
</dbReference>
<reference evidence="3 4" key="1">
    <citation type="submission" date="2024-01" db="EMBL/GenBank/DDBJ databases">
        <title>A draft genome for the cacao thread blight pathogen Marasmiellus scandens.</title>
        <authorList>
            <person name="Baruah I.K."/>
            <person name="Leung J."/>
            <person name="Bukari Y."/>
            <person name="Amoako-Attah I."/>
            <person name="Meinhardt L.W."/>
            <person name="Bailey B.A."/>
            <person name="Cohen S.P."/>
        </authorList>
    </citation>
    <scope>NUCLEOTIDE SEQUENCE [LARGE SCALE GENOMIC DNA]</scope>
    <source>
        <strain evidence="3 4">GH-19</strain>
    </source>
</reference>
<dbReference type="PANTHER" id="PTHR13318">
    <property type="entry name" value="PARTNER OF PAIRED, ISOFORM B-RELATED"/>
    <property type="match status" value="1"/>
</dbReference>
<dbReference type="PANTHER" id="PTHR13318:SF247">
    <property type="entry name" value="GH16156P"/>
    <property type="match status" value="1"/>
</dbReference>
<proteinExistence type="predicted"/>
<evidence type="ECO:0000313" key="4">
    <source>
        <dbReference type="Proteomes" id="UP001498398"/>
    </source>
</evidence>
<organism evidence="3 4">
    <name type="scientific">Marasmiellus scandens</name>
    <dbReference type="NCBI Taxonomy" id="2682957"/>
    <lineage>
        <taxon>Eukaryota</taxon>
        <taxon>Fungi</taxon>
        <taxon>Dikarya</taxon>
        <taxon>Basidiomycota</taxon>
        <taxon>Agaricomycotina</taxon>
        <taxon>Agaricomycetes</taxon>
        <taxon>Agaricomycetidae</taxon>
        <taxon>Agaricales</taxon>
        <taxon>Marasmiineae</taxon>
        <taxon>Omphalotaceae</taxon>
        <taxon>Marasmiellus</taxon>
    </lineage>
</organism>
<name>A0ABR1IXH0_9AGAR</name>
<dbReference type="EMBL" id="JBANRG010000060">
    <property type="protein sequence ID" value="KAK7442032.1"/>
    <property type="molecule type" value="Genomic_DNA"/>
</dbReference>
<gene>
    <name evidence="3" type="ORF">VKT23_016309</name>
</gene>
<sequence>MHHVFQIPELLHPIIYSLERDDQVQCALVCRSWSEIALDIIWDEVDDFRKLANILSPVKKQISAEEHISYIFDPTPGPQRWMRFQTHYSRRIKVLKFETSKDEHDLSPLLSSIQRIRSSQGILPNLRELAWTGFGSTFEDMMMFMHGNIKQLYLYPSYTSDLDPSWLPLLCEAIKVYIPGLTNLTIYAYPEQEYVISLVDLLKSLPNLTDVNVPAFRDISSVLSSLDGSLALRRLSFDAYSEDIAVTLTGHSPVNLPSLDELEFYVRQYQKLGQLLRANQFRSLTSLMLVTISIECPASIKAILNHISYSFPSLERLELSYISDLLEEHPDIQDPPSETAIITLDDLIPVLSCTKISSFILEHPYPLNLSDSDIRKIALAWRNLKTLWFSSTPLTKSQWSIKITLWGILFLVHQCPDLEELSLQVNTKLENMSPLDCFSCHAAEKVAALTEFDVGNSPIESEDVNNVVVALSRFCSPECQLKWDEESGESHWQKVEDLLPPLSKMQSTIREQSERIGFLERRLASLEKS</sequence>
<dbReference type="InterPro" id="IPR001810">
    <property type="entry name" value="F-box_dom"/>
</dbReference>